<evidence type="ECO:0000313" key="2">
    <source>
        <dbReference type="EMBL" id="MBD2597915.1"/>
    </source>
</evidence>
<dbReference type="RefSeq" id="WP_190970530.1">
    <property type="nucleotide sequence ID" value="NZ_JACJTB010000053.1"/>
</dbReference>
<sequence length="516" mass="57986">MTQLQGAVVVLADNQAIAQLELEQYIKEQADAIAPFAITYSFDYNQFKRPELQSKARTTLGNFLGFVRQTFDGLLESGRALQHVYDDCIAMATDGKKIFAAWLDSPDFGASRYIAKASMEIYAWFKKLPKRVQRLVREKVQNWSVAALRQLTQISTDLVKELVGTGKKTAAQIKAAATSELPTPKANTLYNSKSVLVVRKSDSIALSKAQFAPGVRVIVVEDNMGCTGCRGIIISKWDKTDSDLWWVLLDHTVSMGLETKRLFEPEQLQVEVSTAEITPKQTKLYRTEELYTAAQLEQKIAEALAQQNKEKAEEELGRFVEIRDAALKAATVELQAARAYAQKMAQTKEEVAKKLIETERELGKVRSLQTEKAQLEQRVAQLEKALEDANKNRWSNTFNSQAAKVVNSELEKTITPLMSQVEHLNNVLLLREEELAELQVVNTKQQEEITQLRQLLPLPNIETQESTIIAEFGHIGEQFGWAGWSRQGYRAVNGILHTGINAIAAFVFDLTNSQRH</sequence>
<organism evidence="2 3">
    <name type="scientific">Nostoc spongiaeforme FACHB-130</name>
    <dbReference type="NCBI Taxonomy" id="1357510"/>
    <lineage>
        <taxon>Bacteria</taxon>
        <taxon>Bacillati</taxon>
        <taxon>Cyanobacteriota</taxon>
        <taxon>Cyanophyceae</taxon>
        <taxon>Nostocales</taxon>
        <taxon>Nostocaceae</taxon>
        <taxon>Nostoc</taxon>
    </lineage>
</organism>
<comment type="caution">
    <text evidence="2">The sequence shown here is derived from an EMBL/GenBank/DDBJ whole genome shotgun (WGS) entry which is preliminary data.</text>
</comment>
<dbReference type="EMBL" id="JACJTB010000053">
    <property type="protein sequence ID" value="MBD2597915.1"/>
    <property type="molecule type" value="Genomic_DNA"/>
</dbReference>
<keyword evidence="1" id="KW-0175">Coiled coil</keyword>
<reference evidence="2 3" key="1">
    <citation type="journal article" date="2020" name="ISME J.">
        <title>Comparative genomics reveals insights into cyanobacterial evolution and habitat adaptation.</title>
        <authorList>
            <person name="Chen M.Y."/>
            <person name="Teng W.K."/>
            <person name="Zhao L."/>
            <person name="Hu C.X."/>
            <person name="Zhou Y.K."/>
            <person name="Han B.P."/>
            <person name="Song L.R."/>
            <person name="Shu W.S."/>
        </authorList>
    </citation>
    <scope>NUCLEOTIDE SEQUENCE [LARGE SCALE GENOMIC DNA]</scope>
    <source>
        <strain evidence="2 3">FACHB-130</strain>
    </source>
</reference>
<evidence type="ECO:0000313" key="3">
    <source>
        <dbReference type="Proteomes" id="UP000603457"/>
    </source>
</evidence>
<gene>
    <name evidence="2" type="ORF">H6G74_26850</name>
</gene>
<name>A0ABR8G3S1_9NOSO</name>
<protein>
    <submittedName>
        <fullName evidence="2">Uncharacterized protein</fullName>
    </submittedName>
</protein>
<accession>A0ABR8G3S1</accession>
<dbReference type="Proteomes" id="UP000603457">
    <property type="component" value="Unassembled WGS sequence"/>
</dbReference>
<keyword evidence="3" id="KW-1185">Reference proteome</keyword>
<evidence type="ECO:0000256" key="1">
    <source>
        <dbReference type="SAM" id="Coils"/>
    </source>
</evidence>
<feature type="coiled-coil region" evidence="1">
    <location>
        <begin position="341"/>
        <end position="392"/>
    </location>
</feature>
<proteinExistence type="predicted"/>